<proteinExistence type="predicted"/>
<protein>
    <submittedName>
        <fullName evidence="1">Uncharacterized protein</fullName>
    </submittedName>
</protein>
<name>A0ACB7SPU3_HYAAI</name>
<reference evidence="1" key="1">
    <citation type="submission" date="2020-05" db="EMBL/GenBank/DDBJ databases">
        <title>Large-scale comparative analyses of tick genomes elucidate their genetic diversity and vector capacities.</title>
        <authorList>
            <person name="Jia N."/>
            <person name="Wang J."/>
            <person name="Shi W."/>
            <person name="Du L."/>
            <person name="Sun Y."/>
            <person name="Zhan W."/>
            <person name="Jiang J."/>
            <person name="Wang Q."/>
            <person name="Zhang B."/>
            <person name="Ji P."/>
            <person name="Sakyi L.B."/>
            <person name="Cui X."/>
            <person name="Yuan T."/>
            <person name="Jiang B."/>
            <person name="Yang W."/>
            <person name="Lam T.T.-Y."/>
            <person name="Chang Q."/>
            <person name="Ding S."/>
            <person name="Wang X."/>
            <person name="Zhu J."/>
            <person name="Ruan X."/>
            <person name="Zhao L."/>
            <person name="Wei J."/>
            <person name="Que T."/>
            <person name="Du C."/>
            <person name="Cheng J."/>
            <person name="Dai P."/>
            <person name="Han X."/>
            <person name="Huang E."/>
            <person name="Gao Y."/>
            <person name="Liu J."/>
            <person name="Shao H."/>
            <person name="Ye R."/>
            <person name="Li L."/>
            <person name="Wei W."/>
            <person name="Wang X."/>
            <person name="Wang C."/>
            <person name="Yang T."/>
            <person name="Huo Q."/>
            <person name="Li W."/>
            <person name="Guo W."/>
            <person name="Chen H."/>
            <person name="Zhou L."/>
            <person name="Ni X."/>
            <person name="Tian J."/>
            <person name="Zhou Y."/>
            <person name="Sheng Y."/>
            <person name="Liu T."/>
            <person name="Pan Y."/>
            <person name="Xia L."/>
            <person name="Li J."/>
            <person name="Zhao F."/>
            <person name="Cao W."/>
        </authorList>
    </citation>
    <scope>NUCLEOTIDE SEQUENCE</scope>
    <source>
        <strain evidence="1">Hyas-2018</strain>
    </source>
</reference>
<organism evidence="1 2">
    <name type="scientific">Hyalomma asiaticum</name>
    <name type="common">Tick</name>
    <dbReference type="NCBI Taxonomy" id="266040"/>
    <lineage>
        <taxon>Eukaryota</taxon>
        <taxon>Metazoa</taxon>
        <taxon>Ecdysozoa</taxon>
        <taxon>Arthropoda</taxon>
        <taxon>Chelicerata</taxon>
        <taxon>Arachnida</taxon>
        <taxon>Acari</taxon>
        <taxon>Parasitiformes</taxon>
        <taxon>Ixodida</taxon>
        <taxon>Ixodoidea</taxon>
        <taxon>Ixodidae</taxon>
        <taxon>Hyalomminae</taxon>
        <taxon>Hyalomma</taxon>
    </lineage>
</organism>
<evidence type="ECO:0000313" key="2">
    <source>
        <dbReference type="Proteomes" id="UP000821845"/>
    </source>
</evidence>
<dbReference type="Proteomes" id="UP000821845">
    <property type="component" value="Chromosome 3"/>
</dbReference>
<keyword evidence="2" id="KW-1185">Reference proteome</keyword>
<dbReference type="EMBL" id="CM023483">
    <property type="protein sequence ID" value="KAH6936072.1"/>
    <property type="molecule type" value="Genomic_DNA"/>
</dbReference>
<sequence length="104" mass="11614">MPFTNDQKAKMVLALGAAHGDKRKAVKVYQTWKCGGCPTLYTILRNYEVLCETGSFARRRRRTGTDVQKSETDILAFFAANTHGSVRDASTEAETSRSSVRRIL</sequence>
<gene>
    <name evidence="1" type="ORF">HPB50_013061</name>
</gene>
<comment type="caution">
    <text evidence="1">The sequence shown here is derived from an EMBL/GenBank/DDBJ whole genome shotgun (WGS) entry which is preliminary data.</text>
</comment>
<accession>A0ACB7SPU3</accession>
<evidence type="ECO:0000313" key="1">
    <source>
        <dbReference type="EMBL" id="KAH6936072.1"/>
    </source>
</evidence>